<proteinExistence type="predicted"/>
<dbReference type="KEGG" id="fil:BN1229_v1_1473"/>
<sequence>MGMISPTQTGAILEAFPSRSFFARWTKIDKGEANRSKRAGQQRADDGDKCARDHFLKSLRNLRL</sequence>
<dbReference type="AlphaFoldDB" id="A0A0D6JDU1"/>
<reference evidence="2" key="1">
    <citation type="submission" date="2015-02" db="EMBL/GenBank/DDBJ databases">
        <authorList>
            <person name="Chooi Y.-H."/>
        </authorList>
    </citation>
    <scope>NUCLEOTIDE SEQUENCE [LARGE SCALE GENOMIC DNA]</scope>
    <source>
        <strain evidence="2">strain Y</strain>
    </source>
</reference>
<organism evidence="1 2">
    <name type="scientific">Candidatus Filomicrobium marinum</name>
    <dbReference type="NCBI Taxonomy" id="1608628"/>
    <lineage>
        <taxon>Bacteria</taxon>
        <taxon>Pseudomonadati</taxon>
        <taxon>Pseudomonadota</taxon>
        <taxon>Alphaproteobacteria</taxon>
        <taxon>Hyphomicrobiales</taxon>
        <taxon>Hyphomicrobiaceae</taxon>
        <taxon>Filomicrobium</taxon>
    </lineage>
</organism>
<keyword evidence="2" id="KW-1185">Reference proteome</keyword>
<gene>
    <name evidence="1" type="ORF">YBN1229_v1_1474</name>
</gene>
<evidence type="ECO:0000313" key="1">
    <source>
        <dbReference type="EMBL" id="CPR17908.1"/>
    </source>
</evidence>
<dbReference type="KEGG" id="fiy:BN1229_v1_1474"/>
<dbReference type="EMBL" id="LN829119">
    <property type="protein sequence ID" value="CPR17908.1"/>
    <property type="molecule type" value="Genomic_DNA"/>
</dbReference>
<evidence type="ECO:0000313" key="2">
    <source>
        <dbReference type="Proteomes" id="UP000033187"/>
    </source>
</evidence>
<name>A0A0D6JDU1_9HYPH</name>
<accession>A0A0D6JDU1</accession>
<dbReference type="Proteomes" id="UP000033187">
    <property type="component" value="Chromosome 1"/>
</dbReference>
<protein>
    <submittedName>
        <fullName evidence="1">Uncharacterized protein</fullName>
    </submittedName>
</protein>